<protein>
    <submittedName>
        <fullName evidence="2">Condensation domain-containing protein</fullName>
    </submittedName>
</protein>
<organism evidence="2 3">
    <name type="scientific">Actinomadura monticuli</name>
    <dbReference type="NCBI Taxonomy" id="3097367"/>
    <lineage>
        <taxon>Bacteria</taxon>
        <taxon>Bacillati</taxon>
        <taxon>Actinomycetota</taxon>
        <taxon>Actinomycetes</taxon>
        <taxon>Streptosporangiales</taxon>
        <taxon>Thermomonosporaceae</taxon>
        <taxon>Actinomadura</taxon>
    </lineage>
</organism>
<feature type="domain" description="Condensation" evidence="1">
    <location>
        <begin position="35"/>
        <end position="327"/>
    </location>
</feature>
<evidence type="ECO:0000313" key="2">
    <source>
        <dbReference type="EMBL" id="MFA1538087.1"/>
    </source>
</evidence>
<dbReference type="Gene3D" id="3.30.559.30">
    <property type="entry name" value="Nonribosomal peptide synthetase, condensation domain"/>
    <property type="match status" value="1"/>
</dbReference>
<comment type="caution">
    <text evidence="2">The sequence shown here is derived from an EMBL/GenBank/DDBJ whole genome shotgun (WGS) entry which is preliminary data.</text>
</comment>
<dbReference type="PANTHER" id="PTHR45527:SF1">
    <property type="entry name" value="FATTY ACID SYNTHASE"/>
    <property type="match status" value="1"/>
</dbReference>
<dbReference type="PANTHER" id="PTHR45527">
    <property type="entry name" value="NONRIBOSOMAL PEPTIDE SYNTHETASE"/>
    <property type="match status" value="1"/>
</dbReference>
<accession>A0ABV4Q4J7</accession>
<proteinExistence type="predicted"/>
<dbReference type="EMBL" id="JAXCEI010000002">
    <property type="protein sequence ID" value="MFA1538087.1"/>
    <property type="molecule type" value="Genomic_DNA"/>
</dbReference>
<dbReference type="SUPFAM" id="SSF52777">
    <property type="entry name" value="CoA-dependent acyltransferases"/>
    <property type="match status" value="2"/>
</dbReference>
<dbReference type="Pfam" id="PF00668">
    <property type="entry name" value="Condensation"/>
    <property type="match status" value="1"/>
</dbReference>
<evidence type="ECO:0000313" key="3">
    <source>
        <dbReference type="Proteomes" id="UP001569963"/>
    </source>
</evidence>
<dbReference type="RefSeq" id="WP_371947432.1">
    <property type="nucleotide sequence ID" value="NZ_JAXCEI010000002.1"/>
</dbReference>
<evidence type="ECO:0000259" key="1">
    <source>
        <dbReference type="Pfam" id="PF00668"/>
    </source>
</evidence>
<sequence>MTGASTPAAALTSMQADRLAKDAFYWSTGRTPAPHNVHIALDVHGPFDAAWFEDACGWALGAHPALRHRFRLEDGAWIQEETPSAEVPFALTEPHPGEPLHEFLHRIACTRFELDRGLLFRAGLYPRGAEDQVLILAAEHLAADGWSLDLALDTVTDAYAGIRREPVPGRSFLGYARAEHERLDRYRPPAWVEALKGAAGLPFSEPPLARPVPPHRSALVHSASLPLDPGMRAELAGLVSGCPAPWSAVMVAAAHRAVAEIDGRDEVVTISPIGNRDAADLRTVGWYANMIPLRSTAAERASPDFLELVRDRWLEAIDPPSPPFWWVMERLFGHRSDRDPRMLWIWVDTIIPPDPPPPKRWPELTVAPRPAPMSTHALSLGIEFTVGTEKGELTAIARRDRMPSGDLERILRACASALAGLTTAAS</sequence>
<gene>
    <name evidence="2" type="ORF">SM611_04025</name>
</gene>
<name>A0ABV4Q4J7_9ACTN</name>
<dbReference type="Gene3D" id="3.30.559.10">
    <property type="entry name" value="Chloramphenicol acetyltransferase-like domain"/>
    <property type="match status" value="1"/>
</dbReference>
<dbReference type="InterPro" id="IPR001242">
    <property type="entry name" value="Condensation_dom"/>
</dbReference>
<dbReference type="InterPro" id="IPR023213">
    <property type="entry name" value="CAT-like_dom_sf"/>
</dbReference>
<dbReference type="Proteomes" id="UP001569963">
    <property type="component" value="Unassembled WGS sequence"/>
</dbReference>
<reference evidence="2 3" key="1">
    <citation type="submission" date="2023-11" db="EMBL/GenBank/DDBJ databases">
        <title>Actinomadura monticuli sp. nov., isolated from volcanic ash.</title>
        <authorList>
            <person name="Lee S.D."/>
            <person name="Yang H."/>
            <person name="Kim I.S."/>
        </authorList>
    </citation>
    <scope>NUCLEOTIDE SEQUENCE [LARGE SCALE GENOMIC DNA]</scope>
    <source>
        <strain evidence="2 3">DLS-62</strain>
    </source>
</reference>
<keyword evidence="3" id="KW-1185">Reference proteome</keyword>